<dbReference type="Proteomes" id="UP000516126">
    <property type="component" value="Segment"/>
</dbReference>
<dbReference type="RefSeq" id="YP_010738894.1">
    <property type="nucleotide sequence ID" value="NC_073033.1"/>
</dbReference>
<dbReference type="EMBL" id="MT664984">
    <property type="protein sequence ID" value="QNN97164.1"/>
    <property type="molecule type" value="Genomic_DNA"/>
</dbReference>
<sequence length="549" mass="62046">MNHMQQTTGSEARRDRPYEMGHARVPAFAKRFDDVPQAMHAALEKAQLNVVPNAFRVNVGRDLFDLYLEQFDPWDRQYHDCNCCRSFVHRYGSLVTLTSDGRTKSVLWDETLLGSRHPYRKVVKALREAVERGHVVDQFFWDGRADWGAREQGGWSHLWTNPGVHSHTSGSKDASQVAAEQRENRKHLHFALREFTLGDLERARDMLMTGGLNQADKTVKMAEFLIEAKRAMAHLSGEAVNRRLWFRVAMAGKGWCTPRSSLLGALIDDIRSGASVESIRRNHNKRADPLTYQRAQAAPTAGNVAQAERLFERMGLARSLERRPARADEVVFEWRPQPPKKNQAGGVFGHLLQHERLSTERALLNSRAERVTYARFARDVLPRALEIEVVVPHKGNFCAITTAVHPDAPPILQWDSMECRNPFAWYVYHQGSPASNWGLRPGRAKVVGITKQPSQWGGGFAHHGNSVVLMIEGAADQRQASLALFPECLRSELHEVRATLEAHSRSARLERLPRGVQHASGLRLDDKTPLEVLVRTEGGVARYVLDRMD</sequence>
<name>A0A7G9UT09_9CAUD</name>
<dbReference type="KEGG" id="vg:79586276"/>
<evidence type="ECO:0000313" key="2">
    <source>
        <dbReference type="Proteomes" id="UP000516126"/>
    </source>
</evidence>
<dbReference type="GeneID" id="79586276"/>
<reference evidence="1 2" key="1">
    <citation type="submission" date="2020-06" db="EMBL/GenBank/DDBJ databases">
        <authorList>
            <person name="Tamanaha E."/>
            <person name="Walsh S.E."/>
            <person name="Anton B.P."/>
            <person name="Fomenkov A."/>
            <person name="Xu S.-Y."/>
            <person name="Weigele P.R."/>
        </authorList>
    </citation>
    <scope>NUCLEOTIDE SEQUENCE [LARGE SCALE GENOMIC DNA]</scope>
</reference>
<proteinExistence type="predicted"/>
<evidence type="ECO:0000313" key="1">
    <source>
        <dbReference type="EMBL" id="QNN97164.1"/>
    </source>
</evidence>
<accession>A0A7G9UT09</accession>
<keyword evidence="2" id="KW-1185">Reference proteome</keyword>
<protein>
    <submittedName>
        <fullName evidence="1">Uncharacterized protein</fullName>
    </submittedName>
</protein>
<organism evidence="1 2">
    <name type="scientific">Xanthomonas phage Xp12</name>
    <dbReference type="NCBI Taxonomy" id="2746072"/>
    <lineage>
        <taxon>Viruses</taxon>
        <taxon>Duplodnaviria</taxon>
        <taxon>Heunggongvirae</taxon>
        <taxon>Uroviricota</taxon>
        <taxon>Caudoviricetes</taxon>
        <taxon>Mesyanzhinovviridae</taxon>
        <taxon>Bradleyvirinae</taxon>
        <taxon>Bosavirus</taxon>
        <taxon>Bosavirus Xp12</taxon>
    </lineage>
</organism>